<comment type="caution">
    <text evidence="1">The sequence shown here is derived from an EMBL/GenBank/DDBJ whole genome shotgun (WGS) entry which is preliminary data.</text>
</comment>
<evidence type="ECO:0000313" key="2">
    <source>
        <dbReference type="Proteomes" id="UP000297739"/>
    </source>
</evidence>
<gene>
    <name evidence="1" type="ORF">E5J99_18270</name>
</gene>
<proteinExistence type="predicted"/>
<dbReference type="RefSeq" id="WP_135499260.1">
    <property type="nucleotide sequence ID" value="NZ_SRLD01000046.1"/>
</dbReference>
<accession>A0A4Z0PFL1</accession>
<name>A0A4Z0PFL1_9BACT</name>
<sequence>MPISSVPQSLSTTILGESAKADTSLFGKLYSVVANAVNVLRSGQNRPDEGNFVVIPANGSKVTTVVFNKHMIVPRKLHYKLIMLAVLGTSSRGKSGLQ</sequence>
<dbReference type="EMBL" id="SRLD01000046">
    <property type="protein sequence ID" value="TGE13938.1"/>
    <property type="molecule type" value="Genomic_DNA"/>
</dbReference>
<dbReference type="Proteomes" id="UP000297739">
    <property type="component" value="Unassembled WGS sequence"/>
</dbReference>
<organism evidence="1 2">
    <name type="scientific">Hymenobacter elongatus</name>
    <dbReference type="NCBI Taxonomy" id="877208"/>
    <lineage>
        <taxon>Bacteria</taxon>
        <taxon>Pseudomonadati</taxon>
        <taxon>Bacteroidota</taxon>
        <taxon>Cytophagia</taxon>
        <taxon>Cytophagales</taxon>
        <taxon>Hymenobacteraceae</taxon>
        <taxon>Hymenobacter</taxon>
    </lineage>
</organism>
<protein>
    <submittedName>
        <fullName evidence="1">Uncharacterized protein</fullName>
    </submittedName>
</protein>
<evidence type="ECO:0000313" key="1">
    <source>
        <dbReference type="EMBL" id="TGE13938.1"/>
    </source>
</evidence>
<keyword evidence="2" id="KW-1185">Reference proteome</keyword>
<reference evidence="1 2" key="1">
    <citation type="submission" date="2019-04" db="EMBL/GenBank/DDBJ databases">
        <authorList>
            <person name="Feng G."/>
            <person name="Zhang J."/>
            <person name="Zhu H."/>
        </authorList>
    </citation>
    <scope>NUCLEOTIDE SEQUENCE [LARGE SCALE GENOMIC DNA]</scope>
    <source>
        <strain evidence="1 2">JCM 17223</strain>
    </source>
</reference>
<dbReference type="AlphaFoldDB" id="A0A4Z0PFL1"/>